<dbReference type="Gene3D" id="3.30.910.20">
    <property type="entry name" value="Skp domain"/>
    <property type="match status" value="1"/>
</dbReference>
<dbReference type="PANTHER" id="PTHR35089">
    <property type="entry name" value="CHAPERONE PROTEIN SKP"/>
    <property type="match status" value="1"/>
</dbReference>
<feature type="chain" id="PRO_5032813460" evidence="3">
    <location>
        <begin position="22"/>
        <end position="195"/>
    </location>
</feature>
<dbReference type="Proteomes" id="UP000594873">
    <property type="component" value="Chromosome"/>
</dbReference>
<evidence type="ECO:0000256" key="1">
    <source>
        <dbReference type="ARBA" id="ARBA00009091"/>
    </source>
</evidence>
<proteinExistence type="inferred from homology"/>
<dbReference type="Pfam" id="PF03938">
    <property type="entry name" value="OmpH"/>
    <property type="match status" value="1"/>
</dbReference>
<keyword evidence="5" id="KW-1185">Reference proteome</keyword>
<feature type="signal peptide" evidence="3">
    <location>
        <begin position="1"/>
        <end position="21"/>
    </location>
</feature>
<evidence type="ECO:0000256" key="2">
    <source>
        <dbReference type="ARBA" id="ARBA00022729"/>
    </source>
</evidence>
<dbReference type="GO" id="GO:0051082">
    <property type="term" value="F:unfolded protein binding"/>
    <property type="evidence" value="ECO:0007669"/>
    <property type="project" value="InterPro"/>
</dbReference>
<dbReference type="GO" id="GO:0050821">
    <property type="term" value="P:protein stabilization"/>
    <property type="evidence" value="ECO:0007669"/>
    <property type="project" value="TreeGrafter"/>
</dbReference>
<accession>A0A7T2LMW4</accession>
<evidence type="ECO:0000313" key="4">
    <source>
        <dbReference type="EMBL" id="QPQ55718.1"/>
    </source>
</evidence>
<dbReference type="GO" id="GO:0005829">
    <property type="term" value="C:cytosol"/>
    <property type="evidence" value="ECO:0007669"/>
    <property type="project" value="TreeGrafter"/>
</dbReference>
<dbReference type="KEGG" id="sflv:IC614_03750"/>
<name>A0A7T2LMW4_9SPHN</name>
<dbReference type="PANTHER" id="PTHR35089:SF1">
    <property type="entry name" value="CHAPERONE PROTEIN SKP"/>
    <property type="match status" value="1"/>
</dbReference>
<sequence length="195" mass="20509">MKKLLLGAAAVAALLPAAAPAQRLNPAVIAVVDTQRILAECTACVAANTQLQTQLNQLRQRANTLSQPLQTEAQAIQTAVNALNGKQPDAALQARITALQTRETTANREIQQGEQNLRSTQAHVQQQLGTRLGPIINSVMTTRGAVLVVDKGATLASSPSLDVTNDVLAQLNQQLPSVSVTPLPQQPAPAQPTGR</sequence>
<dbReference type="InterPro" id="IPR005632">
    <property type="entry name" value="Chaperone_Skp"/>
</dbReference>
<comment type="similarity">
    <text evidence="1">Belongs to the Skp family.</text>
</comment>
<dbReference type="AlphaFoldDB" id="A0A7T2LMW4"/>
<protein>
    <submittedName>
        <fullName evidence="4">OmpH family outer membrane protein</fullName>
    </submittedName>
</protein>
<organism evidence="4 5">
    <name type="scientific">Allosphingosinicella flava</name>
    <dbReference type="NCBI Taxonomy" id="2771430"/>
    <lineage>
        <taxon>Bacteria</taxon>
        <taxon>Pseudomonadati</taxon>
        <taxon>Pseudomonadota</taxon>
        <taxon>Alphaproteobacteria</taxon>
        <taxon>Sphingomonadales</taxon>
        <taxon>Sphingomonadaceae</taxon>
        <taxon>Allosphingosinicella</taxon>
    </lineage>
</organism>
<keyword evidence="2 3" id="KW-0732">Signal</keyword>
<dbReference type="SUPFAM" id="SSF111384">
    <property type="entry name" value="OmpH-like"/>
    <property type="match status" value="1"/>
</dbReference>
<dbReference type="InterPro" id="IPR024930">
    <property type="entry name" value="Skp_dom_sf"/>
</dbReference>
<gene>
    <name evidence="4" type="ORF">IC614_03750</name>
</gene>
<evidence type="ECO:0000313" key="5">
    <source>
        <dbReference type="Proteomes" id="UP000594873"/>
    </source>
</evidence>
<dbReference type="EMBL" id="CP065592">
    <property type="protein sequence ID" value="QPQ55718.1"/>
    <property type="molecule type" value="Genomic_DNA"/>
</dbReference>
<dbReference type="RefSeq" id="WP_200972442.1">
    <property type="nucleotide sequence ID" value="NZ_CP065592.1"/>
</dbReference>
<reference evidence="4 5" key="1">
    <citation type="submission" date="2020-11" db="EMBL/GenBank/DDBJ databases">
        <title>Genome seq and assembly of Sphingosinicella sp.</title>
        <authorList>
            <person name="Chhetri G."/>
        </authorList>
    </citation>
    <scope>NUCLEOTIDE SEQUENCE [LARGE SCALE GENOMIC DNA]</scope>
    <source>
        <strain evidence="4 5">UDD2</strain>
    </source>
</reference>
<evidence type="ECO:0000256" key="3">
    <source>
        <dbReference type="SAM" id="SignalP"/>
    </source>
</evidence>
<dbReference type="SMART" id="SM00935">
    <property type="entry name" value="OmpH"/>
    <property type="match status" value="1"/>
</dbReference>